<sequence>MHNLNPSYPQARRATLIGGVINLLLSIIKMVIGIIGNSQALVADGVHSLSDLISDVMVLYATKHGGKDADDNHPYGHGRIETIITVAVGILLIAVAIGISADAIDRLFHPEQLSSPGIIVLFAALVSILAKEGLYHYTLRVATQIRSNLLRANAWHHRSDALSSIVVLVGVMGTMSGLEYLDAIAAIGVSLMVAKAGVELSRESIEELIDTGLKQEEIDTIKQTIQGVEGVRAMHRLRTRKMGANAIIDVHILVDPKLSVSEGHHIADRVESKLYEQIEDISDVTIHIDPENDEEVTPCRALSMRSELMERMEGCWKDVPESRLIKDVTLHYLNGELELEVWIPLGTIESMARAQQLSETLNNCIVDDPEVKQVRAVYF</sequence>
<dbReference type="PANTHER" id="PTHR43840">
    <property type="entry name" value="MITOCHONDRIAL METAL TRANSPORTER 1-RELATED"/>
    <property type="match status" value="1"/>
</dbReference>
<evidence type="ECO:0000256" key="2">
    <source>
        <dbReference type="ARBA" id="ARBA00010212"/>
    </source>
</evidence>
<dbReference type="InterPro" id="IPR036837">
    <property type="entry name" value="Cation_efflux_CTD_sf"/>
</dbReference>
<feature type="transmembrane region" description="Helical" evidence="9">
    <location>
        <begin position="113"/>
        <end position="130"/>
    </location>
</feature>
<keyword evidence="4" id="KW-0410">Iron transport</keyword>
<protein>
    <submittedName>
        <fullName evidence="12">Cation transporter</fullName>
    </submittedName>
</protein>
<evidence type="ECO:0000256" key="8">
    <source>
        <dbReference type="ARBA" id="ARBA00023136"/>
    </source>
</evidence>
<organism evidence="12 13">
    <name type="scientific">Candidatus Thiopontia autotrophica</name>
    <dbReference type="NCBI Taxonomy" id="2841688"/>
    <lineage>
        <taxon>Bacteria</taxon>
        <taxon>Pseudomonadati</taxon>
        <taxon>Pseudomonadota</taxon>
        <taxon>Gammaproteobacteria</taxon>
        <taxon>Candidatus Thiopontia</taxon>
    </lineage>
</organism>
<comment type="subcellular location">
    <subcellularLocation>
        <location evidence="1">Membrane</location>
        <topology evidence="1">Multi-pass membrane protein</topology>
    </subcellularLocation>
</comment>
<keyword evidence="4" id="KW-0408">Iron</keyword>
<accession>A0A8J6PAT5</accession>
<comment type="similarity">
    <text evidence="2">Belongs to the cation diffusion facilitator (CDF) transporter (TC 2.A.4) family. FieF subfamily.</text>
</comment>
<dbReference type="InterPro" id="IPR058533">
    <property type="entry name" value="Cation_efflux_TM"/>
</dbReference>
<comment type="caution">
    <text evidence="12">The sequence shown here is derived from an EMBL/GenBank/DDBJ whole genome shotgun (WGS) entry which is preliminary data.</text>
</comment>
<feature type="domain" description="Cation efflux protein transmembrane" evidence="10">
    <location>
        <begin position="17"/>
        <end position="209"/>
    </location>
</feature>
<evidence type="ECO:0000256" key="3">
    <source>
        <dbReference type="ARBA" id="ARBA00022448"/>
    </source>
</evidence>
<dbReference type="PANTHER" id="PTHR43840:SF15">
    <property type="entry name" value="MITOCHONDRIAL METAL TRANSPORTER 1-RELATED"/>
    <property type="match status" value="1"/>
</dbReference>
<dbReference type="GO" id="GO:0008324">
    <property type="term" value="F:monoatomic cation transmembrane transporter activity"/>
    <property type="evidence" value="ECO:0007669"/>
    <property type="project" value="InterPro"/>
</dbReference>
<keyword evidence="7 9" id="KW-1133">Transmembrane helix</keyword>
<gene>
    <name evidence="12" type="ORF">H8D24_01420</name>
</gene>
<keyword evidence="6" id="KW-0862">Zinc</keyword>
<keyword evidence="8 9" id="KW-0472">Membrane</keyword>
<evidence type="ECO:0000256" key="7">
    <source>
        <dbReference type="ARBA" id="ARBA00022989"/>
    </source>
</evidence>
<dbReference type="EMBL" id="JACNFK010000015">
    <property type="protein sequence ID" value="MBC8519055.1"/>
    <property type="molecule type" value="Genomic_DNA"/>
</dbReference>
<dbReference type="SUPFAM" id="SSF160240">
    <property type="entry name" value="Cation efflux protein cytoplasmic domain-like"/>
    <property type="match status" value="1"/>
</dbReference>
<dbReference type="SUPFAM" id="SSF161111">
    <property type="entry name" value="Cation efflux protein transmembrane domain-like"/>
    <property type="match status" value="1"/>
</dbReference>
<dbReference type="InterPro" id="IPR027469">
    <property type="entry name" value="Cation_efflux_TMD_sf"/>
</dbReference>
<dbReference type="NCBIfam" id="TIGR01297">
    <property type="entry name" value="CDF"/>
    <property type="match status" value="1"/>
</dbReference>
<proteinExistence type="inferred from homology"/>
<dbReference type="InterPro" id="IPR027470">
    <property type="entry name" value="Cation_efflux_CTD"/>
</dbReference>
<evidence type="ECO:0000256" key="1">
    <source>
        <dbReference type="ARBA" id="ARBA00004141"/>
    </source>
</evidence>
<dbReference type="AlphaFoldDB" id="A0A8J6PAT5"/>
<evidence type="ECO:0000313" key="13">
    <source>
        <dbReference type="Proteomes" id="UP000654401"/>
    </source>
</evidence>
<evidence type="ECO:0000256" key="5">
    <source>
        <dbReference type="ARBA" id="ARBA00022692"/>
    </source>
</evidence>
<dbReference type="Proteomes" id="UP000654401">
    <property type="component" value="Unassembled WGS sequence"/>
</dbReference>
<keyword evidence="6" id="KW-0864">Zinc transport</keyword>
<keyword evidence="3" id="KW-0813">Transport</keyword>
<evidence type="ECO:0000256" key="6">
    <source>
        <dbReference type="ARBA" id="ARBA00022906"/>
    </source>
</evidence>
<keyword evidence="6" id="KW-0406">Ion transport</keyword>
<dbReference type="InterPro" id="IPR002524">
    <property type="entry name" value="Cation_efflux"/>
</dbReference>
<dbReference type="Pfam" id="PF01545">
    <property type="entry name" value="Cation_efflux"/>
    <property type="match status" value="1"/>
</dbReference>
<feature type="domain" description="Cation efflux protein cytoplasmic" evidence="11">
    <location>
        <begin position="213"/>
        <end position="291"/>
    </location>
</feature>
<dbReference type="GO" id="GO:0006826">
    <property type="term" value="P:iron ion transport"/>
    <property type="evidence" value="ECO:0007669"/>
    <property type="project" value="UniProtKB-KW"/>
</dbReference>
<dbReference type="FunFam" id="1.20.1510.10:FF:000006">
    <property type="entry name" value="Divalent cation efflux transporter"/>
    <property type="match status" value="1"/>
</dbReference>
<reference evidence="12 13" key="1">
    <citation type="submission" date="2020-08" db="EMBL/GenBank/DDBJ databases">
        <title>Bridging the membrane lipid divide: bacteria of the FCB group superphylum have the potential to synthesize archaeal ether lipids.</title>
        <authorList>
            <person name="Villanueva L."/>
            <person name="Von Meijenfeldt F.A.B."/>
            <person name="Westbye A.B."/>
            <person name="Yadav S."/>
            <person name="Hopmans E.C."/>
            <person name="Dutilh B.E."/>
            <person name="Sinninghe Damste J.S."/>
        </authorList>
    </citation>
    <scope>NUCLEOTIDE SEQUENCE [LARGE SCALE GENOMIC DNA]</scope>
    <source>
        <strain evidence="12">NIOZ-UU100</strain>
    </source>
</reference>
<feature type="transmembrane region" description="Helical" evidence="9">
    <location>
        <begin position="14"/>
        <end position="35"/>
    </location>
</feature>
<evidence type="ECO:0000313" key="12">
    <source>
        <dbReference type="EMBL" id="MBC8519055.1"/>
    </source>
</evidence>
<keyword evidence="5 9" id="KW-0812">Transmembrane</keyword>
<evidence type="ECO:0000259" key="10">
    <source>
        <dbReference type="Pfam" id="PF01545"/>
    </source>
</evidence>
<dbReference type="GO" id="GO:0016020">
    <property type="term" value="C:membrane"/>
    <property type="evidence" value="ECO:0007669"/>
    <property type="project" value="UniProtKB-SubCell"/>
</dbReference>
<name>A0A8J6PAT5_9GAMM</name>
<dbReference type="Gene3D" id="3.30.70.1350">
    <property type="entry name" value="Cation efflux protein, cytoplasmic domain"/>
    <property type="match status" value="1"/>
</dbReference>
<dbReference type="Pfam" id="PF16916">
    <property type="entry name" value="ZT_dimer"/>
    <property type="match status" value="1"/>
</dbReference>
<evidence type="ECO:0000259" key="11">
    <source>
        <dbReference type="Pfam" id="PF16916"/>
    </source>
</evidence>
<dbReference type="GO" id="GO:0006829">
    <property type="term" value="P:zinc ion transport"/>
    <property type="evidence" value="ECO:0007669"/>
    <property type="project" value="UniProtKB-KW"/>
</dbReference>
<evidence type="ECO:0000256" key="4">
    <source>
        <dbReference type="ARBA" id="ARBA00022496"/>
    </source>
</evidence>
<dbReference type="Gene3D" id="1.20.1510.10">
    <property type="entry name" value="Cation efflux protein transmembrane domain"/>
    <property type="match status" value="1"/>
</dbReference>
<feature type="transmembrane region" description="Helical" evidence="9">
    <location>
        <begin position="82"/>
        <end position="101"/>
    </location>
</feature>
<evidence type="ECO:0000256" key="9">
    <source>
        <dbReference type="SAM" id="Phobius"/>
    </source>
</evidence>
<dbReference type="InterPro" id="IPR050291">
    <property type="entry name" value="CDF_Transporter"/>
</dbReference>